<accession>A0A1X0CRJ0</accession>
<dbReference type="Gene3D" id="3.40.50.300">
    <property type="entry name" value="P-loop containing nucleotide triphosphate hydrolases"/>
    <property type="match status" value="1"/>
</dbReference>
<evidence type="ECO:0000256" key="3">
    <source>
        <dbReference type="ARBA" id="ARBA00023236"/>
    </source>
</evidence>
<sequence length="861" mass="94188">MSDDEVTGQAGSGGDADPRAMLARFANEHDEWVRLIVRHVLDTGEALEAGQIDQVYRLFRQEKALDARTEPAVPPLTLGFSNLETAEPLIIDKLHHVTGVNALVAGVVIEPHEALTILFGENGTGKTGYSRIFKALAASRTADDVILGNIEAEQIESQSATVNYRLGDHATTLTWTGERGVAPFTRMSIFDTPCVNFHVDDDLEYTYVPAALALFNHVITGLRDVQARIEEATTQLRSGAQTLRDRFPRETSAYPLIETLGAATDLTALRAMADTDPDVGERIEVLRQAVAALEANTVGAQITTTAHLVRVLAEAKAAAAALNAFDAPNYNALLRQRTGLRSDYRQFRDELFSAADLPAAPEETWQGFIAAGETYRQHLVEADAHDADHCLYCRQPLSDTARSLITKYSDYLADKISADISASDQAIAAATLGVRDTATSDVASFLAEHADSEATRPAYYSAVSEAHALLTGVRQSIAAAEPTALDTEHLAGLASTIDEADDEARRRLAGLKEQAEDRLTALAQKKKERDALIAAAELARSWPTIERQVNDAKEADRLAILAKAIPTLSRNLTALAKTASDQLINQNFETLFQEECEALRAPQLKLDFIGRQGKAQRRKMIGGKVKPSKVLSEGEQKVLAMADFVAEARLAGITAPVIFDDPVSSLDHRRIREVAARIAGLAEENQVIVFTHDILLATNLLALFEKSKRCAYFQVTDEMGKGEVTHASGPRWDTVKSLAKRINDKIAAAEKETGEARAALIWTAYDWIRSWCEVFTEQELLAGVTQRYQANVRMTVLPQIKPHALAPAIATVRRVFEDACRFIDGHSQPLATQYVSPTLTGLQQHWQELQDARQAYLDAAS</sequence>
<organism evidence="5 6">
    <name type="scientific">Mycolicibacterium elephantis</name>
    <dbReference type="NCBI Taxonomy" id="81858"/>
    <lineage>
        <taxon>Bacteria</taxon>
        <taxon>Bacillati</taxon>
        <taxon>Actinomycetota</taxon>
        <taxon>Actinomycetes</taxon>
        <taxon>Mycobacteriales</taxon>
        <taxon>Mycobacteriaceae</taxon>
        <taxon>Mycolicibacterium</taxon>
    </lineage>
</organism>
<reference evidence="5 6" key="1">
    <citation type="submission" date="2017-02" db="EMBL/GenBank/DDBJ databases">
        <title>The new phylogeny of genus Mycobacterium.</title>
        <authorList>
            <person name="Tortoli E."/>
            <person name="Trovato A."/>
            <person name="Cirillo D.M."/>
        </authorList>
    </citation>
    <scope>NUCLEOTIDE SEQUENCE [LARGE SCALE GENOMIC DNA]</scope>
    <source>
        <strain evidence="5 6">FI-09383</strain>
    </source>
</reference>
<evidence type="ECO:0000256" key="1">
    <source>
        <dbReference type="ARBA" id="ARBA00022763"/>
    </source>
</evidence>
<dbReference type="AlphaFoldDB" id="A0A1X0CRJ0"/>
<evidence type="ECO:0000256" key="2">
    <source>
        <dbReference type="ARBA" id="ARBA00023204"/>
    </source>
</evidence>
<dbReference type="EMBL" id="MVHP01000026">
    <property type="protein sequence ID" value="ORA62787.1"/>
    <property type="molecule type" value="Genomic_DNA"/>
</dbReference>
<protein>
    <recommendedName>
        <fullName evidence="4">ATPase AAA-type core domain-containing protein</fullName>
    </recommendedName>
</protein>
<dbReference type="PANTHER" id="PTHR32182:SF0">
    <property type="entry name" value="DNA REPLICATION AND REPAIR PROTEIN RECF"/>
    <property type="match status" value="1"/>
</dbReference>
<dbReference type="Proteomes" id="UP000192772">
    <property type="component" value="Unassembled WGS sequence"/>
</dbReference>
<dbReference type="PANTHER" id="PTHR32182">
    <property type="entry name" value="DNA REPLICATION AND REPAIR PROTEIN RECF"/>
    <property type="match status" value="1"/>
</dbReference>
<keyword evidence="1" id="KW-0227">DNA damage</keyword>
<dbReference type="RefSeq" id="WP_234811457.1">
    <property type="nucleotide sequence ID" value="NZ_MVHP01000026.1"/>
</dbReference>
<feature type="domain" description="ATPase AAA-type core" evidence="4">
    <location>
        <begin position="622"/>
        <end position="696"/>
    </location>
</feature>
<dbReference type="GO" id="GO:0009432">
    <property type="term" value="P:SOS response"/>
    <property type="evidence" value="ECO:0007669"/>
    <property type="project" value="UniProtKB-KW"/>
</dbReference>
<evidence type="ECO:0000313" key="6">
    <source>
        <dbReference type="Proteomes" id="UP000192772"/>
    </source>
</evidence>
<dbReference type="GO" id="GO:0000731">
    <property type="term" value="P:DNA synthesis involved in DNA repair"/>
    <property type="evidence" value="ECO:0007669"/>
    <property type="project" value="TreeGrafter"/>
</dbReference>
<evidence type="ECO:0000313" key="5">
    <source>
        <dbReference type="EMBL" id="ORA62787.1"/>
    </source>
</evidence>
<dbReference type="GO" id="GO:0006302">
    <property type="term" value="P:double-strand break repair"/>
    <property type="evidence" value="ECO:0007669"/>
    <property type="project" value="TreeGrafter"/>
</dbReference>
<dbReference type="InterPro" id="IPR027417">
    <property type="entry name" value="P-loop_NTPase"/>
</dbReference>
<proteinExistence type="predicted"/>
<dbReference type="SUPFAM" id="SSF52540">
    <property type="entry name" value="P-loop containing nucleoside triphosphate hydrolases"/>
    <property type="match status" value="1"/>
</dbReference>
<comment type="caution">
    <text evidence="5">The sequence shown here is derived from an EMBL/GenBank/DDBJ whole genome shotgun (WGS) entry which is preliminary data.</text>
</comment>
<keyword evidence="2" id="KW-0234">DNA repair</keyword>
<evidence type="ECO:0000259" key="4">
    <source>
        <dbReference type="Pfam" id="PF13304"/>
    </source>
</evidence>
<dbReference type="InterPro" id="IPR003959">
    <property type="entry name" value="ATPase_AAA_core"/>
</dbReference>
<dbReference type="Pfam" id="PF13304">
    <property type="entry name" value="AAA_21"/>
    <property type="match status" value="1"/>
</dbReference>
<keyword evidence="3" id="KW-0742">SOS response</keyword>
<gene>
    <name evidence="5" type="ORF">BST23_19820</name>
</gene>
<name>A0A1X0CRJ0_9MYCO</name>
<dbReference type="CDD" id="cd00267">
    <property type="entry name" value="ABC_ATPase"/>
    <property type="match status" value="1"/>
</dbReference>